<organism evidence="2">
    <name type="scientific">Albugo laibachii Nc14</name>
    <dbReference type="NCBI Taxonomy" id="890382"/>
    <lineage>
        <taxon>Eukaryota</taxon>
        <taxon>Sar</taxon>
        <taxon>Stramenopiles</taxon>
        <taxon>Oomycota</taxon>
        <taxon>Peronosporomycetes</taxon>
        <taxon>Albuginales</taxon>
        <taxon>Albuginaceae</taxon>
        <taxon>Albugo</taxon>
    </lineage>
</organism>
<accession>F0W5W1</accession>
<evidence type="ECO:0000256" key="1">
    <source>
        <dbReference type="SAM" id="MobiDB-lite"/>
    </source>
</evidence>
<dbReference type="HOGENOM" id="CLU_757407_0_0_1"/>
<evidence type="ECO:0000313" key="2">
    <source>
        <dbReference type="EMBL" id="CCA16502.1"/>
    </source>
</evidence>
<name>F0W5W1_9STRA</name>
<reference evidence="2" key="2">
    <citation type="submission" date="2011-02" db="EMBL/GenBank/DDBJ databases">
        <authorList>
            <person name="MacLean D."/>
        </authorList>
    </citation>
    <scope>NUCLEOTIDE SEQUENCE</scope>
</reference>
<protein>
    <submittedName>
        <fullName evidence="2">AlNc14C22G2276 protein</fullName>
    </submittedName>
</protein>
<reference evidence="2" key="1">
    <citation type="journal article" date="2011" name="PLoS Biol.">
        <title>Gene gain and loss during evolution of obligate parasitism in the white rust pathogen of Arabidopsis thaliana.</title>
        <authorList>
            <person name="Kemen E."/>
            <person name="Gardiner A."/>
            <person name="Schultz-Larsen T."/>
            <person name="Kemen A.C."/>
            <person name="Balmuth A.L."/>
            <person name="Robert-Seilaniantz A."/>
            <person name="Bailey K."/>
            <person name="Holub E."/>
            <person name="Studholme D.J."/>
            <person name="Maclean D."/>
            <person name="Jones J.D."/>
        </authorList>
    </citation>
    <scope>NUCLEOTIDE SEQUENCE</scope>
</reference>
<sequence>MGLAGCNGTLTKHSQSTVTEAHEKPDAFRMVSHSMLISDSSAFTSCSERYLGGKVIALQDKERQVSNQYGIIVPDRTAIIAPSDMKNDEIIAEPCLSDHSPNENADDDVHSPLLSHSRRIKHTNQPRRAKKSLDTLNGYVPGVKAYSQGLCDVLCWEVLGSVVENLKERKELMEDSMGTLLDLHVYIDVGRCTYTFKGPKFSSLHVGNFYSSTNGQLGGPKFISENMSNKAEITFGGERHCQQKLEVRLSRTATLIPYKLYKELSSVLRQKGFEMKGGYYEHEQSCQDTGIKALNENVNLLISFPSEGGPSISINGYIEQSDGTCRIPYLPGSDGKWVLGMSVLRSNSAVINAWGPIKRYKFVPVN</sequence>
<dbReference type="EMBL" id="FR824067">
    <property type="protein sequence ID" value="CCA16502.1"/>
    <property type="molecule type" value="Genomic_DNA"/>
</dbReference>
<feature type="compositionally biased region" description="Polar residues" evidence="1">
    <location>
        <begin position="8"/>
        <end position="19"/>
    </location>
</feature>
<gene>
    <name evidence="2" type="primary">AlNc14C22G2276</name>
    <name evidence="2" type="ORF">ALNC14_026450</name>
</gene>
<proteinExistence type="predicted"/>
<feature type="region of interest" description="Disordered" evidence="1">
    <location>
        <begin position="1"/>
        <end position="20"/>
    </location>
</feature>
<dbReference type="AlphaFoldDB" id="F0W5W1"/>